<dbReference type="Gene3D" id="3.90.220.20">
    <property type="entry name" value="DNA methylase specificity domains"/>
    <property type="match status" value="2"/>
</dbReference>
<dbReference type="InterPro" id="IPR000055">
    <property type="entry name" value="Restrct_endonuc_typeI_TRD"/>
</dbReference>
<sequence>MKRASVKLGDLCSVVTKGTTPTSVGLDFAQAGIPFLRVQDIGGNTVSLENVLYIDSATHHALERSKVRGGDFLITIAGTVGRTAVVPSGFPESNCNQAVAILRFNNERLCPNYLLHWFSTDDAVAQISGRKVTATISNLSLGQIRELEIPLPALSEQRRIAAMLDKVVAIRQKRDQAIDLADEFLRALFVDMFGDPVTNSKGWELSPFSAVGTLDRGRSRHRPRNDPALLGGAHPLIQTGEVANSRGYIKRYSATYSDFGLSQSKKWEAGTLCITIAANIAKTGILNFPACFPDSVVGFLPNNSVTVEYIQHWLGFLQKNLEENAPQAAQKNINLEILKALPVPLPPKSEQEKFSAIVRRVIAVEETMTIFGNELGNAFDALCQRAFSDQA</sequence>
<evidence type="ECO:0000256" key="3">
    <source>
        <dbReference type="ARBA" id="ARBA00023125"/>
    </source>
</evidence>
<dbReference type="PANTHER" id="PTHR30408">
    <property type="entry name" value="TYPE-1 RESTRICTION ENZYME ECOKI SPECIFICITY PROTEIN"/>
    <property type="match status" value="1"/>
</dbReference>
<reference evidence="6" key="1">
    <citation type="submission" date="2017-06" db="EMBL/GenBank/DDBJ databases">
        <authorList>
            <person name="Varghese N."/>
            <person name="Submissions S."/>
        </authorList>
    </citation>
    <scope>NUCLEOTIDE SEQUENCE [LARGE SCALE GENOMIC DNA]</scope>
    <source>
        <strain evidence="6">DSM 22348</strain>
    </source>
</reference>
<dbReference type="PANTHER" id="PTHR30408:SF12">
    <property type="entry name" value="TYPE I RESTRICTION ENZYME MJAVIII SPECIFICITY SUBUNIT"/>
    <property type="match status" value="1"/>
</dbReference>
<dbReference type="InterPro" id="IPR052021">
    <property type="entry name" value="Type-I_RS_S_subunit"/>
</dbReference>
<evidence type="ECO:0000259" key="4">
    <source>
        <dbReference type="Pfam" id="PF01420"/>
    </source>
</evidence>
<dbReference type="Proteomes" id="UP000198407">
    <property type="component" value="Unassembled WGS sequence"/>
</dbReference>
<dbReference type="SUPFAM" id="SSF116734">
    <property type="entry name" value="DNA methylase specificity domain"/>
    <property type="match status" value="2"/>
</dbReference>
<comment type="similarity">
    <text evidence="1">Belongs to the type-I restriction system S methylase family.</text>
</comment>
<gene>
    <name evidence="5" type="ORF">SAMN05444352_102294</name>
</gene>
<evidence type="ECO:0000313" key="5">
    <source>
        <dbReference type="EMBL" id="SNS02707.1"/>
    </source>
</evidence>
<accession>A0A239B4B1</accession>
<name>A0A239B4B1_9PSED</name>
<dbReference type="CDD" id="cd17246">
    <property type="entry name" value="RMtype1_S_SonII-TRD2-CR2_like"/>
    <property type="match status" value="1"/>
</dbReference>
<feature type="domain" description="Type I restriction modification DNA specificity" evidence="4">
    <location>
        <begin position="203"/>
        <end position="363"/>
    </location>
</feature>
<dbReference type="GO" id="GO:0009307">
    <property type="term" value="P:DNA restriction-modification system"/>
    <property type="evidence" value="ECO:0007669"/>
    <property type="project" value="UniProtKB-KW"/>
</dbReference>
<dbReference type="GO" id="GO:0003677">
    <property type="term" value="F:DNA binding"/>
    <property type="evidence" value="ECO:0007669"/>
    <property type="project" value="UniProtKB-KW"/>
</dbReference>
<keyword evidence="2" id="KW-0680">Restriction system</keyword>
<dbReference type="CDD" id="cd17282">
    <property type="entry name" value="RMtype1_S_Eco16444ORF1681_TRD1-CR1_like"/>
    <property type="match status" value="1"/>
</dbReference>
<evidence type="ECO:0000256" key="1">
    <source>
        <dbReference type="ARBA" id="ARBA00010923"/>
    </source>
</evidence>
<evidence type="ECO:0000256" key="2">
    <source>
        <dbReference type="ARBA" id="ARBA00022747"/>
    </source>
</evidence>
<dbReference type="STRING" id="1215104.GCA_000730585_04969"/>
<proteinExistence type="inferred from homology"/>
<protein>
    <submittedName>
        <fullName evidence="5">Type I restriction enzyme, S subunit</fullName>
    </submittedName>
</protein>
<dbReference type="AlphaFoldDB" id="A0A239B4B1"/>
<keyword evidence="6" id="KW-1185">Reference proteome</keyword>
<dbReference type="EMBL" id="FZOL01000002">
    <property type="protein sequence ID" value="SNS02707.1"/>
    <property type="molecule type" value="Genomic_DNA"/>
</dbReference>
<dbReference type="InterPro" id="IPR044946">
    <property type="entry name" value="Restrct_endonuc_typeI_TRD_sf"/>
</dbReference>
<dbReference type="Pfam" id="PF01420">
    <property type="entry name" value="Methylase_S"/>
    <property type="match status" value="2"/>
</dbReference>
<evidence type="ECO:0000313" key="6">
    <source>
        <dbReference type="Proteomes" id="UP000198407"/>
    </source>
</evidence>
<organism evidence="5 6">
    <name type="scientific">Pseudomonas japonica</name>
    <dbReference type="NCBI Taxonomy" id="256466"/>
    <lineage>
        <taxon>Bacteria</taxon>
        <taxon>Pseudomonadati</taxon>
        <taxon>Pseudomonadota</taxon>
        <taxon>Gammaproteobacteria</taxon>
        <taxon>Pseudomonadales</taxon>
        <taxon>Pseudomonadaceae</taxon>
        <taxon>Pseudomonas</taxon>
    </lineage>
</organism>
<feature type="domain" description="Type I restriction modification DNA specificity" evidence="4">
    <location>
        <begin position="5"/>
        <end position="177"/>
    </location>
</feature>
<keyword evidence="3" id="KW-0238">DNA-binding</keyword>